<dbReference type="InterPro" id="IPR004017">
    <property type="entry name" value="Cys_rich_dom"/>
</dbReference>
<dbReference type="InterPro" id="IPR009051">
    <property type="entry name" value="Helical_ferredxn"/>
</dbReference>
<dbReference type="PANTHER" id="PTHR32479">
    <property type="entry name" value="GLYCOLATE OXIDASE IRON-SULFUR SUBUNIT"/>
    <property type="match status" value="1"/>
</dbReference>
<dbReference type="PROSITE" id="PS51379">
    <property type="entry name" value="4FE4S_FER_2"/>
    <property type="match status" value="1"/>
</dbReference>
<dbReference type="GO" id="GO:0019154">
    <property type="term" value="F:glycolate dehydrogenase activity"/>
    <property type="evidence" value="ECO:0007669"/>
    <property type="project" value="UniProtKB-EC"/>
</dbReference>
<evidence type="ECO:0000313" key="7">
    <source>
        <dbReference type="EMBL" id="VAW71516.1"/>
    </source>
</evidence>
<dbReference type="PANTHER" id="PTHR32479:SF17">
    <property type="entry name" value="GLYCOLATE OXIDASE IRON-SULFUR SUBUNIT"/>
    <property type="match status" value="1"/>
</dbReference>
<dbReference type="Pfam" id="PF02754">
    <property type="entry name" value="CCG"/>
    <property type="match status" value="2"/>
</dbReference>
<keyword evidence="2" id="KW-0479">Metal-binding</keyword>
<gene>
    <name evidence="7" type="ORF">MNBD_GAMMA13-445</name>
</gene>
<dbReference type="GO" id="GO:0046872">
    <property type="term" value="F:metal ion binding"/>
    <property type="evidence" value="ECO:0007669"/>
    <property type="project" value="UniProtKB-KW"/>
</dbReference>
<keyword evidence="7" id="KW-0560">Oxidoreductase</keyword>
<proteinExistence type="predicted"/>
<evidence type="ECO:0000259" key="6">
    <source>
        <dbReference type="PROSITE" id="PS51379"/>
    </source>
</evidence>
<keyword evidence="5" id="KW-0411">Iron-sulfur</keyword>
<dbReference type="PROSITE" id="PS00198">
    <property type="entry name" value="4FE4S_FER_1"/>
    <property type="match status" value="1"/>
</dbReference>
<evidence type="ECO:0000256" key="5">
    <source>
        <dbReference type="ARBA" id="ARBA00023014"/>
    </source>
</evidence>
<dbReference type="NCBIfam" id="NF008434">
    <property type="entry name" value="PRK11274.1"/>
    <property type="match status" value="1"/>
</dbReference>
<evidence type="ECO:0000256" key="1">
    <source>
        <dbReference type="ARBA" id="ARBA00022485"/>
    </source>
</evidence>
<evidence type="ECO:0000256" key="2">
    <source>
        <dbReference type="ARBA" id="ARBA00022723"/>
    </source>
</evidence>
<accession>A0A3B0YSQ9</accession>
<dbReference type="SUPFAM" id="SSF46548">
    <property type="entry name" value="alpha-helical ferredoxin"/>
    <property type="match status" value="1"/>
</dbReference>
<dbReference type="InterPro" id="IPR012257">
    <property type="entry name" value="Glc_ox_4Fe-4S"/>
</dbReference>
<dbReference type="Pfam" id="PF13183">
    <property type="entry name" value="Fer4_8"/>
    <property type="match status" value="1"/>
</dbReference>
<dbReference type="EMBL" id="UOFK01000004">
    <property type="protein sequence ID" value="VAW71516.1"/>
    <property type="molecule type" value="Genomic_DNA"/>
</dbReference>
<evidence type="ECO:0000256" key="3">
    <source>
        <dbReference type="ARBA" id="ARBA00022737"/>
    </source>
</evidence>
<dbReference type="Gene3D" id="1.10.1060.10">
    <property type="entry name" value="Alpha-helical ferredoxin"/>
    <property type="match status" value="1"/>
</dbReference>
<organism evidence="7">
    <name type="scientific">hydrothermal vent metagenome</name>
    <dbReference type="NCBI Taxonomy" id="652676"/>
    <lineage>
        <taxon>unclassified sequences</taxon>
        <taxon>metagenomes</taxon>
        <taxon>ecological metagenomes</taxon>
    </lineage>
</organism>
<keyword evidence="3" id="KW-0677">Repeat</keyword>
<evidence type="ECO:0000256" key="4">
    <source>
        <dbReference type="ARBA" id="ARBA00023004"/>
    </source>
</evidence>
<reference evidence="7" key="1">
    <citation type="submission" date="2018-06" db="EMBL/GenBank/DDBJ databases">
        <authorList>
            <person name="Zhirakovskaya E."/>
        </authorList>
    </citation>
    <scope>NUCLEOTIDE SEQUENCE</scope>
</reference>
<keyword evidence="1" id="KW-0004">4Fe-4S</keyword>
<keyword evidence="4" id="KW-0408">Iron</keyword>
<name>A0A3B0YSQ9_9ZZZZ</name>
<dbReference type="PIRSF" id="PIRSF000139">
    <property type="entry name" value="Glc_ox_4Fe-4S"/>
    <property type="match status" value="1"/>
</dbReference>
<dbReference type="EC" id="1.1.99.14" evidence="7"/>
<dbReference type="FunFam" id="1.10.1060.10:FF:000012">
    <property type="entry name" value="Glycolate oxidase iron-sulfur subunit"/>
    <property type="match status" value="1"/>
</dbReference>
<dbReference type="InterPro" id="IPR017900">
    <property type="entry name" value="4Fe4S_Fe_S_CS"/>
</dbReference>
<dbReference type="InterPro" id="IPR017896">
    <property type="entry name" value="4Fe4S_Fe-S-bd"/>
</dbReference>
<dbReference type="AlphaFoldDB" id="A0A3B0YSQ9"/>
<feature type="domain" description="4Fe-4S ferredoxin-type" evidence="6">
    <location>
        <begin position="66"/>
        <end position="89"/>
    </location>
</feature>
<dbReference type="GO" id="GO:0051539">
    <property type="term" value="F:4 iron, 4 sulfur cluster binding"/>
    <property type="evidence" value="ECO:0007669"/>
    <property type="project" value="UniProtKB-KW"/>
</dbReference>
<sequence length="407" mass="44729">MKTELTQTHLNSARGQRADNILRSCVHCGFCNATCPTYQLLGDELDGPRGRIYQIKQLLEGQPATHSMQTHLDRCLTCRACETTCPSGVDYHSLLDIGRELVDEQLPRSLPQKFLRRALVFFLGNTQRAKLLFGTARLFRPLLPSGLKHKIPTVGRIPRIRSDTHTRRMLLLDGCVQPAAAPQINAAARLVFDKLGIELHTAGQVGCCGALQHHLDDAQGGLDKARANINAWWPAIEAGCEAIVITASGCAPMVKDYASLLADDPMYAERAVQVSKLAKDVSEVLSTEDLGAFSPREVQRIAFHSPCTLQHGQQLNGCVETLLTNLGFKLVDVKDAHLCCGSAGTYSILQAKLSNRLREQKLGALQEKQPELIATANIGCLLHLQQGTDIPVVHWLELFVTTQLTRH</sequence>
<protein>
    <submittedName>
        <fullName evidence="7">Glycolate dehydrogenase, iron-sulfur subunit GlcF</fullName>
        <ecNumber evidence="7">1.1.99.14</ecNumber>
    </submittedName>
</protein>